<comment type="caution">
    <text evidence="2">The sequence shown here is derived from an EMBL/GenBank/DDBJ whole genome shotgun (WGS) entry which is preliminary data.</text>
</comment>
<evidence type="ECO:0008006" key="4">
    <source>
        <dbReference type="Google" id="ProtNLM"/>
    </source>
</evidence>
<gene>
    <name evidence="2" type="ORF">RRG08_010898</name>
</gene>
<dbReference type="Proteomes" id="UP001283361">
    <property type="component" value="Unassembled WGS sequence"/>
</dbReference>
<feature type="signal peptide" evidence="1">
    <location>
        <begin position="1"/>
        <end position="24"/>
    </location>
</feature>
<evidence type="ECO:0000313" key="3">
    <source>
        <dbReference type="Proteomes" id="UP001283361"/>
    </source>
</evidence>
<evidence type="ECO:0000313" key="2">
    <source>
        <dbReference type="EMBL" id="KAK3778601.1"/>
    </source>
</evidence>
<accession>A0AAE1A134</accession>
<keyword evidence="3" id="KW-1185">Reference proteome</keyword>
<dbReference type="EMBL" id="JAWDGP010002904">
    <property type="protein sequence ID" value="KAK3778601.1"/>
    <property type="molecule type" value="Genomic_DNA"/>
</dbReference>
<feature type="chain" id="PRO_5041916590" description="Secreted protein" evidence="1">
    <location>
        <begin position="25"/>
        <end position="107"/>
    </location>
</feature>
<sequence length="107" mass="12104">MKPISCASLFTIGVCLLQTREIMAAALSRTHLGKYHRPLTLYSQKGPYLSTLQPPVKRSQRLSHKPAMPQQLPSHQILLSLTLARGDDVNSTFFFFLPPKFSSQQRH</sequence>
<evidence type="ECO:0000256" key="1">
    <source>
        <dbReference type="SAM" id="SignalP"/>
    </source>
</evidence>
<keyword evidence="1" id="KW-0732">Signal</keyword>
<proteinExistence type="predicted"/>
<name>A0AAE1A134_9GAST</name>
<protein>
    <recommendedName>
        <fullName evidence="4">Secreted protein</fullName>
    </recommendedName>
</protein>
<dbReference type="AlphaFoldDB" id="A0AAE1A134"/>
<organism evidence="2 3">
    <name type="scientific">Elysia crispata</name>
    <name type="common">lettuce slug</name>
    <dbReference type="NCBI Taxonomy" id="231223"/>
    <lineage>
        <taxon>Eukaryota</taxon>
        <taxon>Metazoa</taxon>
        <taxon>Spiralia</taxon>
        <taxon>Lophotrochozoa</taxon>
        <taxon>Mollusca</taxon>
        <taxon>Gastropoda</taxon>
        <taxon>Heterobranchia</taxon>
        <taxon>Euthyneura</taxon>
        <taxon>Panpulmonata</taxon>
        <taxon>Sacoglossa</taxon>
        <taxon>Placobranchoidea</taxon>
        <taxon>Plakobranchidae</taxon>
        <taxon>Elysia</taxon>
    </lineage>
</organism>
<reference evidence="2" key="1">
    <citation type="journal article" date="2023" name="G3 (Bethesda)">
        <title>A reference genome for the long-term kleptoplast-retaining sea slug Elysia crispata morphotype clarki.</title>
        <authorList>
            <person name="Eastman K.E."/>
            <person name="Pendleton A.L."/>
            <person name="Shaikh M.A."/>
            <person name="Suttiyut T."/>
            <person name="Ogas R."/>
            <person name="Tomko P."/>
            <person name="Gavelis G."/>
            <person name="Widhalm J.R."/>
            <person name="Wisecaver J.H."/>
        </authorList>
    </citation>
    <scope>NUCLEOTIDE SEQUENCE</scope>
    <source>
        <strain evidence="2">ECLA1</strain>
    </source>
</reference>